<feature type="domain" description="Ion transport" evidence="7">
    <location>
        <begin position="6"/>
        <end position="79"/>
    </location>
</feature>
<evidence type="ECO:0000256" key="5">
    <source>
        <dbReference type="SAM" id="MobiDB-lite"/>
    </source>
</evidence>
<sequence>MKVKALAYLSDPWNRLDLFTITSFLVGVVLSTLRTYGYCTACDQALTVISSLTLMALYFRLLHIFSMHRDLGPKLVMIGGMRLGLFHDHHARVYNRLRHSHPEDHVPNSASDDRGHRVPTEKIILPDQRRIPARRGDSL</sequence>
<proteinExistence type="predicted"/>
<evidence type="ECO:0000256" key="6">
    <source>
        <dbReference type="SAM" id="Phobius"/>
    </source>
</evidence>
<feature type="transmembrane region" description="Helical" evidence="6">
    <location>
        <begin position="12"/>
        <end position="33"/>
    </location>
</feature>
<dbReference type="PANTHER" id="PTHR13800">
    <property type="entry name" value="TRANSIENT RECEPTOR POTENTIAL CATION CHANNEL, SUBFAMILY M, MEMBER 6"/>
    <property type="match status" value="1"/>
</dbReference>
<evidence type="ECO:0000256" key="1">
    <source>
        <dbReference type="ARBA" id="ARBA00004141"/>
    </source>
</evidence>
<feature type="transmembrane region" description="Helical" evidence="6">
    <location>
        <begin position="45"/>
        <end position="65"/>
    </location>
</feature>
<dbReference type="InterPro" id="IPR005821">
    <property type="entry name" value="Ion_trans_dom"/>
</dbReference>
<gene>
    <name evidence="8" type="ORF">LSH36_582g03044</name>
</gene>
<feature type="compositionally biased region" description="Basic and acidic residues" evidence="5">
    <location>
        <begin position="100"/>
        <end position="120"/>
    </location>
</feature>
<dbReference type="PANTHER" id="PTHR13800:SF12">
    <property type="entry name" value="TRANSIENT RECEPTOR POTENTIAL CATION CHANNEL SUBFAMILY M MEMBER-LIKE 2"/>
    <property type="match status" value="1"/>
</dbReference>
<evidence type="ECO:0000313" key="9">
    <source>
        <dbReference type="Proteomes" id="UP001208570"/>
    </source>
</evidence>
<dbReference type="InterPro" id="IPR050927">
    <property type="entry name" value="TRPM"/>
</dbReference>
<dbReference type="EMBL" id="JAODUP010000582">
    <property type="protein sequence ID" value="KAK2146848.1"/>
    <property type="molecule type" value="Genomic_DNA"/>
</dbReference>
<comment type="subcellular location">
    <subcellularLocation>
        <location evidence="1">Membrane</location>
        <topology evidence="1">Multi-pass membrane protein</topology>
    </subcellularLocation>
</comment>
<name>A0AAD9J662_9ANNE</name>
<organism evidence="8 9">
    <name type="scientific">Paralvinella palmiformis</name>
    <dbReference type="NCBI Taxonomy" id="53620"/>
    <lineage>
        <taxon>Eukaryota</taxon>
        <taxon>Metazoa</taxon>
        <taxon>Spiralia</taxon>
        <taxon>Lophotrochozoa</taxon>
        <taxon>Annelida</taxon>
        <taxon>Polychaeta</taxon>
        <taxon>Sedentaria</taxon>
        <taxon>Canalipalpata</taxon>
        <taxon>Terebellida</taxon>
        <taxon>Terebelliformia</taxon>
        <taxon>Alvinellidae</taxon>
        <taxon>Paralvinella</taxon>
    </lineage>
</organism>
<keyword evidence="2 6" id="KW-0812">Transmembrane</keyword>
<keyword evidence="9" id="KW-1185">Reference proteome</keyword>
<evidence type="ECO:0000256" key="4">
    <source>
        <dbReference type="ARBA" id="ARBA00023136"/>
    </source>
</evidence>
<evidence type="ECO:0000313" key="8">
    <source>
        <dbReference type="EMBL" id="KAK2146848.1"/>
    </source>
</evidence>
<reference evidence="8" key="1">
    <citation type="journal article" date="2023" name="Mol. Biol. Evol.">
        <title>Third-Generation Sequencing Reveals the Adaptive Role of the Epigenome in Three Deep-Sea Polychaetes.</title>
        <authorList>
            <person name="Perez M."/>
            <person name="Aroh O."/>
            <person name="Sun Y."/>
            <person name="Lan Y."/>
            <person name="Juniper S.K."/>
            <person name="Young C.R."/>
            <person name="Angers B."/>
            <person name="Qian P.Y."/>
        </authorList>
    </citation>
    <scope>NUCLEOTIDE SEQUENCE</scope>
    <source>
        <strain evidence="8">P08H-3</strain>
    </source>
</reference>
<protein>
    <recommendedName>
        <fullName evidence="7">Ion transport domain-containing protein</fullName>
    </recommendedName>
</protein>
<dbReference type="GO" id="GO:0005886">
    <property type="term" value="C:plasma membrane"/>
    <property type="evidence" value="ECO:0007669"/>
    <property type="project" value="TreeGrafter"/>
</dbReference>
<keyword evidence="3 6" id="KW-1133">Transmembrane helix</keyword>
<keyword evidence="4 6" id="KW-0472">Membrane</keyword>
<dbReference type="Proteomes" id="UP001208570">
    <property type="component" value="Unassembled WGS sequence"/>
</dbReference>
<dbReference type="AlphaFoldDB" id="A0AAD9J662"/>
<feature type="region of interest" description="Disordered" evidence="5">
    <location>
        <begin position="98"/>
        <end position="121"/>
    </location>
</feature>
<evidence type="ECO:0000256" key="3">
    <source>
        <dbReference type="ARBA" id="ARBA00022989"/>
    </source>
</evidence>
<evidence type="ECO:0000259" key="7">
    <source>
        <dbReference type="Pfam" id="PF00520"/>
    </source>
</evidence>
<accession>A0AAD9J662</accession>
<comment type="caution">
    <text evidence="8">The sequence shown here is derived from an EMBL/GenBank/DDBJ whole genome shotgun (WGS) entry which is preliminary data.</text>
</comment>
<evidence type="ECO:0000256" key="2">
    <source>
        <dbReference type="ARBA" id="ARBA00022692"/>
    </source>
</evidence>
<dbReference type="Pfam" id="PF00520">
    <property type="entry name" value="Ion_trans"/>
    <property type="match status" value="1"/>
</dbReference>
<dbReference type="GO" id="GO:0099604">
    <property type="term" value="F:ligand-gated calcium channel activity"/>
    <property type="evidence" value="ECO:0007669"/>
    <property type="project" value="TreeGrafter"/>
</dbReference>